<comment type="caution">
    <text evidence="1">The sequence shown here is derived from an EMBL/GenBank/DDBJ whole genome shotgun (WGS) entry which is preliminary data.</text>
</comment>
<proteinExistence type="predicted"/>
<dbReference type="EMBL" id="QUOU01000001">
    <property type="protein sequence ID" value="REL25310.1"/>
    <property type="molecule type" value="Genomic_DNA"/>
</dbReference>
<name>A0A3E0TM12_9GAMM</name>
<dbReference type="Pfam" id="PF20420">
    <property type="entry name" value="DUF6702"/>
    <property type="match status" value="1"/>
</dbReference>
<evidence type="ECO:0000313" key="1">
    <source>
        <dbReference type="EMBL" id="REL25310.1"/>
    </source>
</evidence>
<reference evidence="1 2" key="1">
    <citation type="submission" date="2018-08" db="EMBL/GenBank/DDBJ databases">
        <title>Thalassotalea euphylliae genome.</title>
        <authorList>
            <person name="Summers S."/>
            <person name="Rice S.A."/>
            <person name="Freckelton M.L."/>
            <person name="Nedved B.T."/>
            <person name="Hadfield M.G."/>
        </authorList>
    </citation>
    <scope>NUCLEOTIDE SEQUENCE [LARGE SCALE GENOMIC DNA]</scope>
    <source>
        <strain evidence="1 2">H1</strain>
    </source>
</reference>
<gene>
    <name evidence="1" type="ORF">DXX93_01220</name>
</gene>
<dbReference type="InterPro" id="IPR046525">
    <property type="entry name" value="DUF6702"/>
</dbReference>
<evidence type="ECO:0000313" key="2">
    <source>
        <dbReference type="Proteomes" id="UP000256478"/>
    </source>
</evidence>
<protein>
    <submittedName>
        <fullName evidence="1">Uncharacterized protein</fullName>
    </submittedName>
</protein>
<sequence length="174" mass="19743">MTTLRDKPLWRSVILWLSATLMMGVAASAAAHKYFFAITEINHNQVSDSFEIIHQLTAHDIENTIAQQHNIAFNPEHPNYDALIKAYVEQRFILTSGQRALDVNWIGLEIVRDKIVVYQEASANRFATPLVVKNELLVDTYPKQINTVNFVSGETKISLTFNKSQRIATITNNN</sequence>
<dbReference type="AlphaFoldDB" id="A0A3E0TM12"/>
<organism evidence="1 2">
    <name type="scientific">Thalassotalea euphylliae</name>
    <dbReference type="NCBI Taxonomy" id="1655234"/>
    <lineage>
        <taxon>Bacteria</taxon>
        <taxon>Pseudomonadati</taxon>
        <taxon>Pseudomonadota</taxon>
        <taxon>Gammaproteobacteria</taxon>
        <taxon>Alteromonadales</taxon>
        <taxon>Colwelliaceae</taxon>
        <taxon>Thalassotalea</taxon>
    </lineage>
</organism>
<accession>A0A3E0TM12</accession>
<dbReference type="Proteomes" id="UP000256478">
    <property type="component" value="Unassembled WGS sequence"/>
</dbReference>
<dbReference type="RefSeq" id="WP_116006472.1">
    <property type="nucleotide sequence ID" value="NZ_QUOU01000001.1"/>
</dbReference>